<proteinExistence type="predicted"/>
<feature type="region of interest" description="Disordered" evidence="8">
    <location>
        <begin position="750"/>
        <end position="769"/>
    </location>
</feature>
<dbReference type="Gene3D" id="3.40.630.30">
    <property type="match status" value="1"/>
</dbReference>
<dbReference type="InterPro" id="IPR016181">
    <property type="entry name" value="Acyl_CoA_acyltransferase"/>
</dbReference>
<dbReference type="InterPro" id="IPR052202">
    <property type="entry name" value="Yeast_MetPath_Reg"/>
</dbReference>
<dbReference type="PANTHER" id="PTHR47782:SF12">
    <property type="entry name" value="ZN(II)2CYS6 TRANSCRIPTION FACTOR (EUROFUNG)"/>
    <property type="match status" value="1"/>
</dbReference>
<sequence>MTAMAKSSDNQEGSRPSAVTAIRPATLADAPTIADLAAHVFTVTFGHSVEPHELQAFLDESYSLDAITRDLEDPNRDTILATDPAGDVLGFAMLTRGTKEPCVAHLEATVELQRIYLYPKAHGTGAGKLLADRLEDMAREQGFKHIWLGVWEENYRARKAYEKWGYRACGNHDFVVGSVVQTDDIMLPVCSNCRRSGAQCDKVDVTEEAPSTAYTRALEARVAFLESKLAQIPPPETASTPSKDIASNQSVSSGRDKNALSDAVAHVSLGNLEAPVYVGPSSGLSLALNLGEMVQATVWNKMLPDIQDGIASNQADCINPGPKCLAVEDMLAHSIVKEPPTEEQGAKMLKAYTSQLHSKYPFLEPEELWKLHKERDALAATLTQSLTKAERFGIFKLYLVYAIGATVVQLTQRGPGFSPESLYTTALQHISAARESGTVQNIEAMTLLVMFHLRSTSSHGLWYMIGLAMRTSIDLGLHRAAHEQNITEPPVVQQRRRLFWSVYSLERTIAVSLGRPLSIADNQIDVELPHAIISDGDLQPAGALAGNDITLAIVLFRLRRIESRIHHSVYRTDRTLDALRPKLDRLYQLLQSWRASLTDWIPASHPDTNYALLLYNRALRLLIQPFLPILPVSDPFYGLCMRAAGDICQSHKRLHQTLDYGHSFIAVQTVFVAGVTLLYGLWTQGDAVWSVALSNDIRACSLVLFVMGERAPWVRKYRDAFEVLVNAALEKLQDKECGLAEMASARMRAEKATGSSGSGGQDADRGSAGVNTAQAVDDFNDFLPSADGVFGGGEFEGAWPMVAELANWIDQDGGSPVWMPNFELLQSLSGTWHD</sequence>
<comment type="caution">
    <text evidence="10">The sequence shown here is derived from an EMBL/GenBank/DDBJ whole genome shotgun (WGS) entry which is preliminary data.</text>
</comment>
<evidence type="ECO:0000256" key="6">
    <source>
        <dbReference type="ARBA" id="ARBA00023163"/>
    </source>
</evidence>
<evidence type="ECO:0000313" key="10">
    <source>
        <dbReference type="EMBL" id="KAK6221223.1"/>
    </source>
</evidence>
<evidence type="ECO:0000256" key="3">
    <source>
        <dbReference type="ARBA" id="ARBA00022833"/>
    </source>
</evidence>
<dbReference type="EMBL" id="JASAOK010000022">
    <property type="protein sequence ID" value="KAK6221223.1"/>
    <property type="molecule type" value="Genomic_DNA"/>
</dbReference>
<keyword evidence="3" id="KW-0862">Zinc</keyword>
<dbReference type="Proteomes" id="UP001327957">
    <property type="component" value="Unassembled WGS sequence"/>
</dbReference>
<dbReference type="GO" id="GO:0016747">
    <property type="term" value="F:acyltransferase activity, transferring groups other than amino-acyl groups"/>
    <property type="evidence" value="ECO:0007669"/>
    <property type="project" value="InterPro"/>
</dbReference>
<evidence type="ECO:0000256" key="7">
    <source>
        <dbReference type="ARBA" id="ARBA00023242"/>
    </source>
</evidence>
<keyword evidence="2" id="KW-0479">Metal-binding</keyword>
<dbReference type="SUPFAM" id="SSF55729">
    <property type="entry name" value="Acyl-CoA N-acyltransferases (Nat)"/>
    <property type="match status" value="1"/>
</dbReference>
<dbReference type="Pfam" id="PF04082">
    <property type="entry name" value="Fungal_trans"/>
    <property type="match status" value="1"/>
</dbReference>
<keyword evidence="6" id="KW-0804">Transcription</keyword>
<organism evidence="10 11">
    <name type="scientific">Colletotrichum tabaci</name>
    <dbReference type="NCBI Taxonomy" id="1209068"/>
    <lineage>
        <taxon>Eukaryota</taxon>
        <taxon>Fungi</taxon>
        <taxon>Dikarya</taxon>
        <taxon>Ascomycota</taxon>
        <taxon>Pezizomycotina</taxon>
        <taxon>Sordariomycetes</taxon>
        <taxon>Hypocreomycetidae</taxon>
        <taxon>Glomerellales</taxon>
        <taxon>Glomerellaceae</taxon>
        <taxon>Colletotrichum</taxon>
        <taxon>Colletotrichum destructivum species complex</taxon>
    </lineage>
</organism>
<dbReference type="GO" id="GO:0006351">
    <property type="term" value="P:DNA-templated transcription"/>
    <property type="evidence" value="ECO:0007669"/>
    <property type="project" value="InterPro"/>
</dbReference>
<keyword evidence="4" id="KW-0805">Transcription regulation</keyword>
<dbReference type="CDD" id="cd04301">
    <property type="entry name" value="NAT_SF"/>
    <property type="match status" value="1"/>
</dbReference>
<dbReference type="GO" id="GO:0008270">
    <property type="term" value="F:zinc ion binding"/>
    <property type="evidence" value="ECO:0007669"/>
    <property type="project" value="InterPro"/>
</dbReference>
<dbReference type="InterPro" id="IPR000182">
    <property type="entry name" value="GNAT_dom"/>
</dbReference>
<dbReference type="GO" id="GO:0043565">
    <property type="term" value="F:sequence-specific DNA binding"/>
    <property type="evidence" value="ECO:0007669"/>
    <property type="project" value="TreeGrafter"/>
</dbReference>
<evidence type="ECO:0000259" key="9">
    <source>
        <dbReference type="PROSITE" id="PS51186"/>
    </source>
</evidence>
<comment type="subcellular location">
    <subcellularLocation>
        <location evidence="1">Nucleus</location>
    </subcellularLocation>
</comment>
<dbReference type="SMART" id="SM00906">
    <property type="entry name" value="Fungal_trans"/>
    <property type="match status" value="1"/>
</dbReference>
<dbReference type="GO" id="GO:0000981">
    <property type="term" value="F:DNA-binding transcription factor activity, RNA polymerase II-specific"/>
    <property type="evidence" value="ECO:0007669"/>
    <property type="project" value="InterPro"/>
</dbReference>
<dbReference type="CDD" id="cd12148">
    <property type="entry name" value="fungal_TF_MHR"/>
    <property type="match status" value="1"/>
</dbReference>
<keyword evidence="7" id="KW-0539">Nucleus</keyword>
<dbReference type="PROSITE" id="PS51186">
    <property type="entry name" value="GNAT"/>
    <property type="match status" value="1"/>
</dbReference>
<feature type="compositionally biased region" description="Polar residues" evidence="8">
    <location>
        <begin position="237"/>
        <end position="253"/>
    </location>
</feature>
<evidence type="ECO:0000256" key="4">
    <source>
        <dbReference type="ARBA" id="ARBA00023015"/>
    </source>
</evidence>
<keyword evidence="5" id="KW-0238">DNA-binding</keyword>
<evidence type="ECO:0000256" key="2">
    <source>
        <dbReference type="ARBA" id="ARBA00022723"/>
    </source>
</evidence>
<evidence type="ECO:0000256" key="1">
    <source>
        <dbReference type="ARBA" id="ARBA00004123"/>
    </source>
</evidence>
<reference evidence="10 11" key="1">
    <citation type="submission" date="2023-04" db="EMBL/GenBank/DDBJ databases">
        <title>Colletotrichum tabacum stain YC1 causing leaf anthracnose on Nicotiana tabacum(L.) cv.</title>
        <authorList>
            <person name="Ji Z."/>
            <person name="Wang M."/>
            <person name="Zhang J."/>
            <person name="Wang N."/>
            <person name="Zhou Z."/>
        </authorList>
    </citation>
    <scope>NUCLEOTIDE SEQUENCE [LARGE SCALE GENOMIC DNA]</scope>
    <source>
        <strain evidence="10 11">YC1</strain>
    </source>
</reference>
<dbReference type="InterPro" id="IPR036864">
    <property type="entry name" value="Zn2-C6_fun-type_DNA-bd_sf"/>
</dbReference>
<protein>
    <submittedName>
        <fullName evidence="10">Chitin deacetylase 1</fullName>
    </submittedName>
</protein>
<dbReference type="GO" id="GO:0005634">
    <property type="term" value="C:nucleus"/>
    <property type="evidence" value="ECO:0007669"/>
    <property type="project" value="UniProtKB-SubCell"/>
</dbReference>
<keyword evidence="11" id="KW-1185">Reference proteome</keyword>
<accession>A0AAV9TIX3</accession>
<evidence type="ECO:0000256" key="8">
    <source>
        <dbReference type="SAM" id="MobiDB-lite"/>
    </source>
</evidence>
<dbReference type="Pfam" id="PF00583">
    <property type="entry name" value="Acetyltransf_1"/>
    <property type="match status" value="1"/>
</dbReference>
<dbReference type="InterPro" id="IPR007219">
    <property type="entry name" value="XnlR_reg_dom"/>
</dbReference>
<name>A0AAV9TIX3_9PEZI</name>
<feature type="domain" description="N-acetyltransferase" evidence="9">
    <location>
        <begin position="20"/>
        <end position="188"/>
    </location>
</feature>
<dbReference type="Gene3D" id="4.10.240.10">
    <property type="entry name" value="Zn(2)-C6 fungal-type DNA-binding domain"/>
    <property type="match status" value="1"/>
</dbReference>
<dbReference type="AlphaFoldDB" id="A0AAV9TIX3"/>
<evidence type="ECO:0000256" key="5">
    <source>
        <dbReference type="ARBA" id="ARBA00023125"/>
    </source>
</evidence>
<dbReference type="GO" id="GO:0045944">
    <property type="term" value="P:positive regulation of transcription by RNA polymerase II"/>
    <property type="evidence" value="ECO:0007669"/>
    <property type="project" value="TreeGrafter"/>
</dbReference>
<gene>
    <name evidence="10" type="ORF">QIS74_04791</name>
</gene>
<dbReference type="PANTHER" id="PTHR47782">
    <property type="entry name" value="ZN(II)2CYS6 TRANSCRIPTION FACTOR (EUROFUNG)-RELATED"/>
    <property type="match status" value="1"/>
</dbReference>
<feature type="region of interest" description="Disordered" evidence="8">
    <location>
        <begin position="232"/>
        <end position="257"/>
    </location>
</feature>
<evidence type="ECO:0000313" key="11">
    <source>
        <dbReference type="Proteomes" id="UP001327957"/>
    </source>
</evidence>